<dbReference type="Pfam" id="PF08263">
    <property type="entry name" value="LRRNT_2"/>
    <property type="match status" value="1"/>
</dbReference>
<evidence type="ECO:0000313" key="15">
    <source>
        <dbReference type="EMBL" id="KAJ7963787.1"/>
    </source>
</evidence>
<reference evidence="15" key="1">
    <citation type="journal article" date="2023" name="Science">
        <title>Elucidation of the pathway for biosynthesis of saponin adjuvants from the soapbark tree.</title>
        <authorList>
            <person name="Reed J."/>
            <person name="Orme A."/>
            <person name="El-Demerdash A."/>
            <person name="Owen C."/>
            <person name="Martin L.B.B."/>
            <person name="Misra R.C."/>
            <person name="Kikuchi S."/>
            <person name="Rejzek M."/>
            <person name="Martin A.C."/>
            <person name="Harkess A."/>
            <person name="Leebens-Mack J."/>
            <person name="Louveau T."/>
            <person name="Stephenson M.J."/>
            <person name="Osbourn A."/>
        </authorList>
    </citation>
    <scope>NUCLEOTIDE SEQUENCE</scope>
    <source>
        <strain evidence="15">S10</strain>
    </source>
</reference>
<proteinExistence type="inferred from homology"/>
<evidence type="ECO:0000256" key="12">
    <source>
        <dbReference type="SAM" id="MobiDB-lite"/>
    </source>
</evidence>
<comment type="subcellular location">
    <subcellularLocation>
        <location evidence="1">Cell membrane</location>
        <topology evidence="1">Single-pass type I membrane protein</topology>
    </subcellularLocation>
</comment>
<evidence type="ECO:0000256" key="7">
    <source>
        <dbReference type="ARBA" id="ARBA00022737"/>
    </source>
</evidence>
<evidence type="ECO:0000256" key="5">
    <source>
        <dbReference type="ARBA" id="ARBA00022692"/>
    </source>
</evidence>
<keyword evidence="11" id="KW-0325">Glycoprotein</keyword>
<evidence type="ECO:0000256" key="9">
    <source>
        <dbReference type="ARBA" id="ARBA00023136"/>
    </source>
</evidence>
<feature type="region of interest" description="Disordered" evidence="12">
    <location>
        <begin position="863"/>
        <end position="884"/>
    </location>
</feature>
<evidence type="ECO:0000313" key="16">
    <source>
        <dbReference type="Proteomes" id="UP001163823"/>
    </source>
</evidence>
<dbReference type="InterPro" id="IPR046956">
    <property type="entry name" value="RLP23-like"/>
</dbReference>
<evidence type="ECO:0000256" key="8">
    <source>
        <dbReference type="ARBA" id="ARBA00022989"/>
    </source>
</evidence>
<dbReference type="GO" id="GO:0005886">
    <property type="term" value="C:plasma membrane"/>
    <property type="evidence" value="ECO:0007669"/>
    <property type="project" value="UniProtKB-SubCell"/>
</dbReference>
<dbReference type="SUPFAM" id="SSF52058">
    <property type="entry name" value="L domain-like"/>
    <property type="match status" value="3"/>
</dbReference>
<keyword evidence="5 13" id="KW-0812">Transmembrane</keyword>
<dbReference type="Pfam" id="PF00560">
    <property type="entry name" value="LRR_1"/>
    <property type="match status" value="9"/>
</dbReference>
<dbReference type="Pfam" id="PF13855">
    <property type="entry name" value="LRR_8"/>
    <property type="match status" value="1"/>
</dbReference>
<feature type="domain" description="Leucine-rich repeat-containing N-terminal plant-type" evidence="14">
    <location>
        <begin position="13"/>
        <end position="67"/>
    </location>
</feature>
<evidence type="ECO:0000256" key="3">
    <source>
        <dbReference type="ARBA" id="ARBA00022475"/>
    </source>
</evidence>
<keyword evidence="10 15" id="KW-0675">Receptor</keyword>
<sequence length="950" mass="107137">MLFYFVQPLPLCHPDQKLALLQFKSSFSYVNSTTFHFRCDQSYPTTSSWKNENVMEDCCSWEGVTCDTALGHVISLDLNCSWLQGKLHPNSSLFSLSHLQKLNLAGNYFNGSLIPSGFTKLVDLTYLNLSYSGFSGQVPPQMAQLSKLISLDLSHNFEYGTRLSIGLTTWKRLVQNMTHIMTLWVNGVDLSSIKSKSLMRNVSATLTSLSLSGCELKGNTTNYNFLSLANPKSLIYLDFSKNQFNGPIPSSSFSNLQLLTHLDFSGNKTALRHLNLGHNQFTGHITKISSYSLEELDLSSNKLYSSFPKSIYDLQNLTSLSLSSNNLSGLVDLDMLPQNLQLLDLSENSLLTFSLNTNTHATIPDLQELYLSSCNISNFLNFKYFHNLRTLHLSNILYFSSNNLSDLVDLVRLSKNLIDLDLSRNNFPSFSLDINDNDSTFPNLQEVDLSSCNLSTFPKFLKSLHMLEWLDLSNNKICGNVPKWMLGKDSMYYLNLSHNSLTGIDSQISWHHLEYLDLSSNLLQGELLLPPNSTDMRFFSVSNNKLSGNISPSICHLSNARSLETLVLSHNNFSGKIPRCIGSFHRYLQVLDLKMNNLSGIIPPQIFQKGNMLTTLNFNGNQLEGTLPSSLALCKELQVLDVGNNKLEDTFPNWLETLQELQVLILRGNKFHGIITDSKANDSFPKLRIFDISNNKFTGHLPTSFLEHFKAMMNLHDGKTQMEYMRNSGYYDSVTVTMKGLVFFLERILTILTTIDFSKNKFDGEIPELIGKLQSLKGINLSHNYLTGSIPKSMGNLANLEWLDLSWNLKGEIPTELININGLSDLKLSHNKLVGCIPRGKQFETFSIDSYEENLGLRGFPLPSTCGRDERKQPPSSAEQDDEQSGFGWKAVAVGYGCGAIFGMTMGYFVFSRWKPKWLLRMIEGNDYHRNSKRVKRPRNNNARGGVRRN</sequence>
<protein>
    <submittedName>
        <fullName evidence="15">Receptor-like protein</fullName>
    </submittedName>
</protein>
<dbReference type="EMBL" id="JARAOO010000006">
    <property type="protein sequence ID" value="KAJ7963787.1"/>
    <property type="molecule type" value="Genomic_DNA"/>
</dbReference>
<evidence type="ECO:0000256" key="13">
    <source>
        <dbReference type="SAM" id="Phobius"/>
    </source>
</evidence>
<evidence type="ECO:0000256" key="2">
    <source>
        <dbReference type="ARBA" id="ARBA00009592"/>
    </source>
</evidence>
<keyword evidence="6" id="KW-0732">Signal</keyword>
<dbReference type="InterPro" id="IPR032675">
    <property type="entry name" value="LRR_dom_sf"/>
</dbReference>
<evidence type="ECO:0000256" key="4">
    <source>
        <dbReference type="ARBA" id="ARBA00022614"/>
    </source>
</evidence>
<organism evidence="15 16">
    <name type="scientific">Quillaja saponaria</name>
    <name type="common">Soap bark tree</name>
    <dbReference type="NCBI Taxonomy" id="32244"/>
    <lineage>
        <taxon>Eukaryota</taxon>
        <taxon>Viridiplantae</taxon>
        <taxon>Streptophyta</taxon>
        <taxon>Embryophyta</taxon>
        <taxon>Tracheophyta</taxon>
        <taxon>Spermatophyta</taxon>
        <taxon>Magnoliopsida</taxon>
        <taxon>eudicotyledons</taxon>
        <taxon>Gunneridae</taxon>
        <taxon>Pentapetalae</taxon>
        <taxon>rosids</taxon>
        <taxon>fabids</taxon>
        <taxon>Fabales</taxon>
        <taxon>Quillajaceae</taxon>
        <taxon>Quillaja</taxon>
    </lineage>
</organism>
<evidence type="ECO:0000256" key="11">
    <source>
        <dbReference type="ARBA" id="ARBA00023180"/>
    </source>
</evidence>
<feature type="compositionally biased region" description="Low complexity" evidence="12">
    <location>
        <begin position="940"/>
        <end position="950"/>
    </location>
</feature>
<comment type="caution">
    <text evidence="15">The sequence shown here is derived from an EMBL/GenBank/DDBJ whole genome shotgun (WGS) entry which is preliminary data.</text>
</comment>
<dbReference type="Gene3D" id="3.80.10.10">
    <property type="entry name" value="Ribonuclease Inhibitor"/>
    <property type="match status" value="4"/>
</dbReference>
<gene>
    <name evidence="15" type="ORF">O6P43_013693</name>
</gene>
<dbReference type="PANTHER" id="PTHR48061">
    <property type="entry name" value="LEUCINE-RICH REPEAT RECEPTOR PROTEIN KINASE EMS1-LIKE-RELATED"/>
    <property type="match status" value="1"/>
</dbReference>
<dbReference type="SUPFAM" id="SSF52047">
    <property type="entry name" value="RNI-like"/>
    <property type="match status" value="1"/>
</dbReference>
<feature type="region of interest" description="Disordered" evidence="12">
    <location>
        <begin position="931"/>
        <end position="950"/>
    </location>
</feature>
<keyword evidence="8 13" id="KW-1133">Transmembrane helix</keyword>
<dbReference type="InterPro" id="IPR003591">
    <property type="entry name" value="Leu-rich_rpt_typical-subtyp"/>
</dbReference>
<dbReference type="PROSITE" id="PS51450">
    <property type="entry name" value="LRR"/>
    <property type="match status" value="1"/>
</dbReference>
<keyword evidence="3" id="KW-1003">Cell membrane</keyword>
<keyword evidence="4" id="KW-0433">Leucine-rich repeat</keyword>
<dbReference type="KEGG" id="qsa:O6P43_013693"/>
<feature type="transmembrane region" description="Helical" evidence="13">
    <location>
        <begin position="887"/>
        <end position="911"/>
    </location>
</feature>
<accession>A0AAD7LTA9</accession>
<dbReference type="PANTHER" id="PTHR48061:SF46">
    <property type="entry name" value="LEUCINE-RICH REPEAT-CONTAINING N-TERMINAL PLANT-TYPE DOMAIN-CONTAINING PROTEIN"/>
    <property type="match status" value="1"/>
</dbReference>
<dbReference type="SMART" id="SM00369">
    <property type="entry name" value="LRR_TYP"/>
    <property type="match status" value="8"/>
</dbReference>
<keyword evidence="16" id="KW-1185">Reference proteome</keyword>
<comment type="similarity">
    <text evidence="2">Belongs to the RLP family.</text>
</comment>
<evidence type="ECO:0000256" key="1">
    <source>
        <dbReference type="ARBA" id="ARBA00004251"/>
    </source>
</evidence>
<keyword evidence="9 13" id="KW-0472">Membrane</keyword>
<evidence type="ECO:0000256" key="10">
    <source>
        <dbReference type="ARBA" id="ARBA00023170"/>
    </source>
</evidence>
<dbReference type="FunFam" id="3.80.10.10:FF:000213">
    <property type="entry name" value="Tyrosine-sulfated glycopeptide receptor 1"/>
    <property type="match status" value="1"/>
</dbReference>
<evidence type="ECO:0000256" key="6">
    <source>
        <dbReference type="ARBA" id="ARBA00022729"/>
    </source>
</evidence>
<keyword evidence="7" id="KW-0677">Repeat</keyword>
<dbReference type="Proteomes" id="UP001163823">
    <property type="component" value="Chromosome 6"/>
</dbReference>
<name>A0AAD7LTA9_QUISA</name>
<evidence type="ECO:0000259" key="14">
    <source>
        <dbReference type="Pfam" id="PF08263"/>
    </source>
</evidence>
<dbReference type="InterPro" id="IPR013210">
    <property type="entry name" value="LRR_N_plant-typ"/>
</dbReference>
<dbReference type="InterPro" id="IPR001611">
    <property type="entry name" value="Leu-rich_rpt"/>
</dbReference>
<dbReference type="AlphaFoldDB" id="A0AAD7LTA9"/>